<dbReference type="InterPro" id="IPR043519">
    <property type="entry name" value="NT_sf"/>
</dbReference>
<comment type="caution">
    <text evidence="1">The sequence shown here is derived from an EMBL/GenBank/DDBJ whole genome shotgun (WGS) entry which is preliminary data.</text>
</comment>
<sequence length="196" mass="21897">MDTKPPDTWVLDRMVLAVERVRERLLRVTSALDGAGIPYAVVGGNAVGAWVARVDVAAVRNTQDVDILIRRTDLPVTIQVLEAEGFVYRHVASVDMFLDGPDAKPRDAVHVAFSNEKVRDDYLLPTPDVAEYEIAPPFRVLPLEALVRMKLTSFRRKDQVHIQDLIDVGLVDQSWLGRVPPELADRLREILANPDG</sequence>
<gene>
    <name evidence="1" type="ORF">FRUB_08613</name>
</gene>
<organism evidence="1 2">
    <name type="scientific">Fimbriiglobus ruber</name>
    <dbReference type="NCBI Taxonomy" id="1908690"/>
    <lineage>
        <taxon>Bacteria</taxon>
        <taxon>Pseudomonadati</taxon>
        <taxon>Planctomycetota</taxon>
        <taxon>Planctomycetia</taxon>
        <taxon>Gemmatales</taxon>
        <taxon>Gemmataceae</taxon>
        <taxon>Fimbriiglobus</taxon>
    </lineage>
</organism>
<dbReference type="Gene3D" id="3.30.460.40">
    <property type="match status" value="1"/>
</dbReference>
<dbReference type="RefSeq" id="WP_088259118.1">
    <property type="nucleotide sequence ID" value="NZ_NIDE01000017.1"/>
</dbReference>
<protein>
    <submittedName>
        <fullName evidence="1">Uncharacterized protein</fullName>
    </submittedName>
</protein>
<dbReference type="AlphaFoldDB" id="A0A225D382"/>
<dbReference type="InterPro" id="IPR039498">
    <property type="entry name" value="NTP_transf_5"/>
</dbReference>
<proteinExistence type="predicted"/>
<dbReference type="Proteomes" id="UP000214646">
    <property type="component" value="Unassembled WGS sequence"/>
</dbReference>
<accession>A0A225D382</accession>
<keyword evidence="2" id="KW-1185">Reference proteome</keyword>
<evidence type="ECO:0000313" key="2">
    <source>
        <dbReference type="Proteomes" id="UP000214646"/>
    </source>
</evidence>
<dbReference type="Pfam" id="PF14907">
    <property type="entry name" value="NTP_transf_5"/>
    <property type="match status" value="1"/>
</dbReference>
<reference evidence="2" key="1">
    <citation type="submission" date="2017-06" db="EMBL/GenBank/DDBJ databases">
        <title>Genome analysis of Fimbriiglobus ruber SP5, the first member of the order Planctomycetales with confirmed chitinolytic capability.</title>
        <authorList>
            <person name="Ravin N.V."/>
            <person name="Rakitin A.L."/>
            <person name="Ivanova A.A."/>
            <person name="Beletsky A.V."/>
            <person name="Kulichevskaya I.S."/>
            <person name="Mardanov A.V."/>
            <person name="Dedysh S.N."/>
        </authorList>
    </citation>
    <scope>NUCLEOTIDE SEQUENCE [LARGE SCALE GENOMIC DNA]</scope>
    <source>
        <strain evidence="2">SP5</strain>
    </source>
</reference>
<name>A0A225D382_9BACT</name>
<dbReference type="EMBL" id="NIDE01000017">
    <property type="protein sequence ID" value="OWK36050.1"/>
    <property type="molecule type" value="Genomic_DNA"/>
</dbReference>
<evidence type="ECO:0000313" key="1">
    <source>
        <dbReference type="EMBL" id="OWK36050.1"/>
    </source>
</evidence>
<dbReference type="SUPFAM" id="SSF81301">
    <property type="entry name" value="Nucleotidyltransferase"/>
    <property type="match status" value="1"/>
</dbReference>
<dbReference type="OrthoDB" id="268376at2"/>